<comment type="caution">
    <text evidence="1">The sequence shown here is derived from an EMBL/GenBank/DDBJ whole genome shotgun (WGS) entry which is preliminary data.</text>
</comment>
<dbReference type="EMBL" id="AMLP01000098">
    <property type="protein sequence ID" value="ELS56026.1"/>
    <property type="molecule type" value="Genomic_DNA"/>
</dbReference>
<sequence>MGFACDACGGLCRVHASVGLGVRAWNPPSKTAVRHPLRSRITLGAHE</sequence>
<accession>L8PEM3</accession>
<evidence type="ECO:0000313" key="1">
    <source>
        <dbReference type="EMBL" id="ELS56026.1"/>
    </source>
</evidence>
<gene>
    <name evidence="1" type="ORF">STVIR_3023</name>
</gene>
<name>L8PEM3_STRVR</name>
<dbReference type="PATRIC" id="fig|1160705.3.peg.2997"/>
<organism evidence="1 2">
    <name type="scientific">Streptomyces viridochromogenes Tue57</name>
    <dbReference type="NCBI Taxonomy" id="1160705"/>
    <lineage>
        <taxon>Bacteria</taxon>
        <taxon>Bacillati</taxon>
        <taxon>Actinomycetota</taxon>
        <taxon>Actinomycetes</taxon>
        <taxon>Kitasatosporales</taxon>
        <taxon>Streptomycetaceae</taxon>
        <taxon>Streptomyces</taxon>
    </lineage>
</organism>
<protein>
    <submittedName>
        <fullName evidence="1">Uncharacterized protein</fullName>
    </submittedName>
</protein>
<dbReference type="AlphaFoldDB" id="L8PEM3"/>
<reference evidence="1 2" key="1">
    <citation type="journal article" date="2013" name="Genome Announc.">
        <title>Draft Genome Sequence of Streptomyces viridochromogenes Strain Tu57, Producer of Avilamycin.</title>
        <authorList>
            <person name="Gruning B.A."/>
            <person name="Erxleben A."/>
            <person name="Hahnlein A."/>
            <person name="Gunther S."/>
        </authorList>
    </citation>
    <scope>NUCLEOTIDE SEQUENCE [LARGE SCALE GENOMIC DNA]</scope>
    <source>
        <strain evidence="1 2">Tue57</strain>
    </source>
</reference>
<dbReference type="Proteomes" id="UP000011205">
    <property type="component" value="Unassembled WGS sequence"/>
</dbReference>
<evidence type="ECO:0000313" key="2">
    <source>
        <dbReference type="Proteomes" id="UP000011205"/>
    </source>
</evidence>
<proteinExistence type="predicted"/>